<evidence type="ECO:0000256" key="13">
    <source>
        <dbReference type="ARBA" id="ARBA00038393"/>
    </source>
</evidence>
<keyword evidence="7" id="KW-0677">Repeat</keyword>
<evidence type="ECO:0000256" key="4">
    <source>
        <dbReference type="ARBA" id="ARBA00022581"/>
    </source>
</evidence>
<keyword evidence="9 14" id="KW-1133">Transmembrane helix</keyword>
<dbReference type="PANTHER" id="PTHR32080:SF2">
    <property type="entry name" value="PLASMODESMATA-LOCATED PROTEIN 8"/>
    <property type="match status" value="1"/>
</dbReference>
<evidence type="ECO:0000259" key="15">
    <source>
        <dbReference type="PROSITE" id="PS51473"/>
    </source>
</evidence>
<organism evidence="16 17">
    <name type="scientific">Protea cynaroides</name>
    <dbReference type="NCBI Taxonomy" id="273540"/>
    <lineage>
        <taxon>Eukaryota</taxon>
        <taxon>Viridiplantae</taxon>
        <taxon>Streptophyta</taxon>
        <taxon>Embryophyta</taxon>
        <taxon>Tracheophyta</taxon>
        <taxon>Spermatophyta</taxon>
        <taxon>Magnoliopsida</taxon>
        <taxon>Proteales</taxon>
        <taxon>Proteaceae</taxon>
        <taxon>Protea</taxon>
    </lineage>
</organism>
<comment type="similarity">
    <text evidence="13">Belongs to the cysteine-rich repeat secretory protein family. Plasmodesmata-located proteins (PDLD) subfamily.</text>
</comment>
<dbReference type="PANTHER" id="PTHR32080">
    <property type="entry name" value="ANTIFUNGAL PROTEIN GINKBILOBIN-2-LIKE"/>
    <property type="match status" value="1"/>
</dbReference>
<dbReference type="Gene3D" id="3.30.430.20">
    <property type="entry name" value="Gnk2 domain, C-X8-C-X2-C motif"/>
    <property type="match status" value="2"/>
</dbReference>
<proteinExistence type="inferred from homology"/>
<evidence type="ECO:0000256" key="5">
    <source>
        <dbReference type="ARBA" id="ARBA00022692"/>
    </source>
</evidence>
<evidence type="ECO:0000256" key="3">
    <source>
        <dbReference type="ARBA" id="ARBA00022475"/>
    </source>
</evidence>
<sequence>MWRKRNLLPLQHSYLHKAILLALNHSFLLLFFSFLSSHQVKAYIFIYGGCSQEKYQPNSPFEANLNSLLSSIASSGSQSDFNNFAIGNNTSTPDTAVYGLYQCRGDLKTTECARCTENVVRQITLLCPYCKGATLQLDGCFVRYESIDFLGKLDTNLMYKKCSRSTSNDAEFFRRRDDVLADLQTATSFRVSTLGLVEGVAQCLGDLSSADCSSCLSEAVSKLKNVCGAAAAADVYLGKCYAKYWASGYYDSSSDSSTDDQVGKSVAIIAGALAGLAIVVVLLSFLRKAMD</sequence>
<comment type="subcellular location">
    <subcellularLocation>
        <location evidence="12">Cell junction</location>
        <location evidence="12">Plasmodesma</location>
    </subcellularLocation>
    <subcellularLocation>
        <location evidence="1">Cell membrane</location>
        <topology evidence="1">Single-pass type I membrane protein</topology>
    </subcellularLocation>
</comment>
<evidence type="ECO:0000256" key="2">
    <source>
        <dbReference type="ARBA" id="ARBA00022448"/>
    </source>
</evidence>
<keyword evidence="10 14" id="KW-0472">Membrane</keyword>
<evidence type="ECO:0000256" key="9">
    <source>
        <dbReference type="ARBA" id="ARBA00022989"/>
    </source>
</evidence>
<feature type="domain" description="Gnk2-homologous" evidence="15">
    <location>
        <begin position="43"/>
        <end position="149"/>
    </location>
</feature>
<comment type="caution">
    <text evidence="16">The sequence shown here is derived from an EMBL/GenBank/DDBJ whole genome shotgun (WGS) entry which is preliminary data.</text>
</comment>
<dbReference type="AlphaFoldDB" id="A0A9Q0GZ70"/>
<evidence type="ECO:0000256" key="14">
    <source>
        <dbReference type="SAM" id="Phobius"/>
    </source>
</evidence>
<dbReference type="EMBL" id="JAMYWD010000011">
    <property type="protein sequence ID" value="KAJ4956962.1"/>
    <property type="molecule type" value="Genomic_DNA"/>
</dbReference>
<keyword evidence="2" id="KW-0813">Transport</keyword>
<evidence type="ECO:0000256" key="10">
    <source>
        <dbReference type="ARBA" id="ARBA00023136"/>
    </source>
</evidence>
<protein>
    <recommendedName>
        <fullName evidence="15">Gnk2-homologous domain-containing protein</fullName>
    </recommendedName>
</protein>
<dbReference type="FunFam" id="3.30.430.20:FF:000001">
    <property type="entry name" value="cysteine-rich repeat secretory protein 3"/>
    <property type="match status" value="1"/>
</dbReference>
<keyword evidence="17" id="KW-1185">Reference proteome</keyword>
<name>A0A9Q0GZ70_9MAGN</name>
<keyword evidence="11" id="KW-1015">Disulfide bond</keyword>
<dbReference type="InterPro" id="IPR051378">
    <property type="entry name" value="Cell2Cell_Antifungal"/>
</dbReference>
<dbReference type="Proteomes" id="UP001141806">
    <property type="component" value="Unassembled WGS sequence"/>
</dbReference>
<dbReference type="GO" id="GO:0005886">
    <property type="term" value="C:plasma membrane"/>
    <property type="evidence" value="ECO:0007669"/>
    <property type="project" value="UniProtKB-SubCell"/>
</dbReference>
<evidence type="ECO:0000313" key="17">
    <source>
        <dbReference type="Proteomes" id="UP001141806"/>
    </source>
</evidence>
<evidence type="ECO:0000256" key="7">
    <source>
        <dbReference type="ARBA" id="ARBA00022737"/>
    </source>
</evidence>
<keyword evidence="8" id="KW-0965">Cell junction</keyword>
<evidence type="ECO:0000256" key="6">
    <source>
        <dbReference type="ARBA" id="ARBA00022729"/>
    </source>
</evidence>
<feature type="transmembrane region" description="Helical" evidence="14">
    <location>
        <begin position="266"/>
        <end position="286"/>
    </location>
</feature>
<feature type="domain" description="Gnk2-homologous" evidence="15">
    <location>
        <begin position="150"/>
        <end position="249"/>
    </location>
</feature>
<evidence type="ECO:0000256" key="1">
    <source>
        <dbReference type="ARBA" id="ARBA00004251"/>
    </source>
</evidence>
<evidence type="ECO:0000256" key="11">
    <source>
        <dbReference type="ARBA" id="ARBA00023157"/>
    </source>
</evidence>
<evidence type="ECO:0000256" key="8">
    <source>
        <dbReference type="ARBA" id="ARBA00022949"/>
    </source>
</evidence>
<dbReference type="GO" id="GO:0009506">
    <property type="term" value="C:plasmodesma"/>
    <property type="evidence" value="ECO:0007669"/>
    <property type="project" value="UniProtKB-SubCell"/>
</dbReference>
<dbReference type="OrthoDB" id="1097929at2759"/>
<keyword evidence="6" id="KW-0732">Signal</keyword>
<dbReference type="InterPro" id="IPR002902">
    <property type="entry name" value="GNK2"/>
</dbReference>
<reference evidence="16" key="1">
    <citation type="journal article" date="2023" name="Plant J.">
        <title>The genome of the king protea, Protea cynaroides.</title>
        <authorList>
            <person name="Chang J."/>
            <person name="Duong T.A."/>
            <person name="Schoeman C."/>
            <person name="Ma X."/>
            <person name="Roodt D."/>
            <person name="Barker N."/>
            <person name="Li Z."/>
            <person name="Van de Peer Y."/>
            <person name="Mizrachi E."/>
        </authorList>
    </citation>
    <scope>NUCLEOTIDE SEQUENCE</scope>
    <source>
        <tissue evidence="16">Young leaves</tissue>
    </source>
</reference>
<gene>
    <name evidence="16" type="ORF">NE237_013745</name>
</gene>
<evidence type="ECO:0000256" key="12">
    <source>
        <dbReference type="ARBA" id="ARBA00024184"/>
    </source>
</evidence>
<dbReference type="FunFam" id="3.30.430.20:FF:000011">
    <property type="entry name" value="Cysteine-rich repeat secretory protein 15"/>
    <property type="match status" value="1"/>
</dbReference>
<dbReference type="Pfam" id="PF01657">
    <property type="entry name" value="Stress-antifung"/>
    <property type="match status" value="2"/>
</dbReference>
<keyword evidence="5 14" id="KW-0812">Transmembrane</keyword>
<dbReference type="CDD" id="cd23509">
    <property type="entry name" value="Gnk2-like"/>
    <property type="match status" value="2"/>
</dbReference>
<evidence type="ECO:0000313" key="16">
    <source>
        <dbReference type="EMBL" id="KAJ4956962.1"/>
    </source>
</evidence>
<keyword evidence="4" id="KW-0945">Host-virus interaction</keyword>
<keyword evidence="3" id="KW-1003">Cell membrane</keyword>
<dbReference type="InterPro" id="IPR038408">
    <property type="entry name" value="GNK2_sf"/>
</dbReference>
<dbReference type="PROSITE" id="PS51473">
    <property type="entry name" value="GNK2"/>
    <property type="match status" value="2"/>
</dbReference>
<accession>A0A9Q0GZ70</accession>